<feature type="coiled-coil region" evidence="1">
    <location>
        <begin position="72"/>
        <end position="120"/>
    </location>
</feature>
<protein>
    <submittedName>
        <fullName evidence="3">Uncharacterized protein</fullName>
    </submittedName>
</protein>
<dbReference type="Proteomes" id="UP000593578">
    <property type="component" value="Unassembled WGS sequence"/>
</dbReference>
<dbReference type="PANTHER" id="PTHR33701">
    <property type="entry name" value="TRANSMEMBRANE PROTEIN"/>
    <property type="match status" value="1"/>
</dbReference>
<gene>
    <name evidence="3" type="ORF">Gorai_013655</name>
</gene>
<feature type="region of interest" description="Disordered" evidence="2">
    <location>
        <begin position="179"/>
        <end position="199"/>
    </location>
</feature>
<feature type="region of interest" description="Disordered" evidence="2">
    <location>
        <begin position="124"/>
        <end position="152"/>
    </location>
</feature>
<dbReference type="PANTHER" id="PTHR33701:SF2">
    <property type="entry name" value="TRANSMEMBRANE PROTEIN"/>
    <property type="match status" value="1"/>
</dbReference>
<comment type="caution">
    <text evidence="3">The sequence shown here is derived from an EMBL/GenBank/DDBJ whole genome shotgun (WGS) entry which is preliminary data.</text>
</comment>
<accession>A0A7J8Q5M3</accession>
<keyword evidence="1" id="KW-0175">Coiled coil</keyword>
<evidence type="ECO:0000256" key="1">
    <source>
        <dbReference type="SAM" id="Coils"/>
    </source>
</evidence>
<evidence type="ECO:0000313" key="3">
    <source>
        <dbReference type="EMBL" id="MBA0596849.1"/>
    </source>
</evidence>
<proteinExistence type="predicted"/>
<dbReference type="AlphaFoldDB" id="A0A7J8Q5M3"/>
<evidence type="ECO:0000313" key="4">
    <source>
        <dbReference type="Proteomes" id="UP000593578"/>
    </source>
</evidence>
<feature type="compositionally biased region" description="Low complexity" evidence="2">
    <location>
        <begin position="131"/>
        <end position="146"/>
    </location>
</feature>
<sequence>NSDLLLVTFKNRSHCKLRSVYNANGCLQQRRHQMQNLRWVSLCFSEKRVGGDGGMRTVECLRGRLLAERQASKIAKQDAQLMESKLLELENKLKEETKLRNKAEKRFKLLKKKLESLKILPNLDESEKSSSSESSTVSSVSSASSSGTQHPQDAVPEILKNVEGSASDTNPSIKSFEICSNEENSTPPGTSTKSDTSCSSLKASTMEINMMNGRNETSEDDEYVDNSLALVPLNLPETKVAPEINIEVSKSIGEVLDNLRHARERIQNTMERRQMIRVGAILNSYM</sequence>
<name>A0A7J8Q5M3_GOSRA</name>
<feature type="non-terminal residue" evidence="3">
    <location>
        <position position="286"/>
    </location>
</feature>
<reference evidence="3 4" key="1">
    <citation type="journal article" date="2019" name="Genome Biol. Evol.">
        <title>Insights into the evolution of the New World diploid cottons (Gossypium, subgenus Houzingenia) based on genome sequencing.</title>
        <authorList>
            <person name="Grover C.E."/>
            <person name="Arick M.A. 2nd"/>
            <person name="Thrash A."/>
            <person name="Conover J.L."/>
            <person name="Sanders W.S."/>
            <person name="Peterson D.G."/>
            <person name="Frelichowski J.E."/>
            <person name="Scheffler J.A."/>
            <person name="Scheffler B.E."/>
            <person name="Wendel J.F."/>
        </authorList>
    </citation>
    <scope>NUCLEOTIDE SEQUENCE [LARGE SCALE GENOMIC DNA]</scope>
    <source>
        <strain evidence="3">8</strain>
        <tissue evidence="3">Leaf</tissue>
    </source>
</reference>
<dbReference type="EMBL" id="JABEZZ010000009">
    <property type="protein sequence ID" value="MBA0596849.1"/>
    <property type="molecule type" value="Genomic_DNA"/>
</dbReference>
<feature type="compositionally biased region" description="Polar residues" evidence="2">
    <location>
        <begin position="181"/>
        <end position="199"/>
    </location>
</feature>
<organism evidence="3 4">
    <name type="scientific">Gossypium raimondii</name>
    <name type="common">Peruvian cotton</name>
    <name type="synonym">Gossypium klotzschianum subsp. raimondii</name>
    <dbReference type="NCBI Taxonomy" id="29730"/>
    <lineage>
        <taxon>Eukaryota</taxon>
        <taxon>Viridiplantae</taxon>
        <taxon>Streptophyta</taxon>
        <taxon>Embryophyta</taxon>
        <taxon>Tracheophyta</taxon>
        <taxon>Spermatophyta</taxon>
        <taxon>Magnoliopsida</taxon>
        <taxon>eudicotyledons</taxon>
        <taxon>Gunneridae</taxon>
        <taxon>Pentapetalae</taxon>
        <taxon>rosids</taxon>
        <taxon>malvids</taxon>
        <taxon>Malvales</taxon>
        <taxon>Malvaceae</taxon>
        <taxon>Malvoideae</taxon>
        <taxon>Gossypium</taxon>
    </lineage>
</organism>
<evidence type="ECO:0000256" key="2">
    <source>
        <dbReference type="SAM" id="MobiDB-lite"/>
    </source>
</evidence>